<keyword evidence="1" id="KW-1133">Transmembrane helix</keyword>
<keyword evidence="1" id="KW-0812">Transmembrane</keyword>
<dbReference type="AlphaFoldDB" id="A0A1C6SCY5"/>
<evidence type="ECO:0000313" key="2">
    <source>
        <dbReference type="EMBL" id="SCL27307.1"/>
    </source>
</evidence>
<dbReference type="Proteomes" id="UP000199413">
    <property type="component" value="Unassembled WGS sequence"/>
</dbReference>
<name>A0A1C6SCY5_9ACTN</name>
<evidence type="ECO:0000256" key="1">
    <source>
        <dbReference type="SAM" id="Phobius"/>
    </source>
</evidence>
<evidence type="ECO:0000313" key="3">
    <source>
        <dbReference type="Proteomes" id="UP000199413"/>
    </source>
</evidence>
<accession>A0A1C6SCY5</accession>
<reference evidence="3" key="1">
    <citation type="submission" date="2016-06" db="EMBL/GenBank/DDBJ databases">
        <authorList>
            <person name="Varghese N."/>
            <person name="Submissions Spin"/>
        </authorList>
    </citation>
    <scope>NUCLEOTIDE SEQUENCE [LARGE SCALE GENOMIC DNA]</scope>
    <source>
        <strain evidence="3">DSM 45431</strain>
    </source>
</reference>
<dbReference type="STRING" id="568872.GA0070624_3475"/>
<protein>
    <submittedName>
        <fullName evidence="2">Uncharacterized protein</fullName>
    </submittedName>
</protein>
<sequence length="81" mass="8946">MAGLRTMWGVVSAAAQTVFAVVLDRRPLASTWARVVVVEILLGFGLVVGLLVGIADHERLRMTLEGTRCVERWQGRGRLEQ</sequence>
<proteinExistence type="predicted"/>
<keyword evidence="3" id="KW-1185">Reference proteome</keyword>
<feature type="transmembrane region" description="Helical" evidence="1">
    <location>
        <begin position="36"/>
        <end position="55"/>
    </location>
</feature>
<dbReference type="EMBL" id="FMHV01000002">
    <property type="protein sequence ID" value="SCL27307.1"/>
    <property type="molecule type" value="Genomic_DNA"/>
</dbReference>
<keyword evidence="1" id="KW-0472">Membrane</keyword>
<organism evidence="2 3">
    <name type="scientific">Micromonospora rhizosphaerae</name>
    <dbReference type="NCBI Taxonomy" id="568872"/>
    <lineage>
        <taxon>Bacteria</taxon>
        <taxon>Bacillati</taxon>
        <taxon>Actinomycetota</taxon>
        <taxon>Actinomycetes</taxon>
        <taxon>Micromonosporales</taxon>
        <taxon>Micromonosporaceae</taxon>
        <taxon>Micromonospora</taxon>
    </lineage>
</organism>
<gene>
    <name evidence="2" type="ORF">GA0070624_3475</name>
</gene>